<evidence type="ECO:0000256" key="3">
    <source>
        <dbReference type="ARBA" id="ARBA00022475"/>
    </source>
</evidence>
<dbReference type="NCBIfam" id="TIGR00711">
    <property type="entry name" value="efflux_EmrB"/>
    <property type="match status" value="1"/>
</dbReference>
<dbReference type="PANTHER" id="PTHR23501">
    <property type="entry name" value="MAJOR FACILITATOR SUPERFAMILY"/>
    <property type="match status" value="1"/>
</dbReference>
<dbReference type="Proteomes" id="UP000262325">
    <property type="component" value="Unassembled WGS sequence"/>
</dbReference>
<proteinExistence type="predicted"/>
<feature type="transmembrane region" description="Helical" evidence="7">
    <location>
        <begin position="314"/>
        <end position="335"/>
    </location>
</feature>
<keyword evidence="5 7" id="KW-1133">Transmembrane helix</keyword>
<feature type="domain" description="Major facilitator superfamily (MFS) profile" evidence="8">
    <location>
        <begin position="21"/>
        <end position="514"/>
    </location>
</feature>
<organism evidence="9 10">
    <name type="scientific">Flexistipes sinusarabici</name>
    <dbReference type="NCBI Taxonomy" id="2352"/>
    <lineage>
        <taxon>Bacteria</taxon>
        <taxon>Pseudomonadati</taxon>
        <taxon>Deferribacterota</taxon>
        <taxon>Deferribacteres</taxon>
        <taxon>Deferribacterales</taxon>
        <taxon>Flexistipitaceae</taxon>
        <taxon>Flexistipes</taxon>
    </lineage>
</organism>
<dbReference type="InterPro" id="IPR011701">
    <property type="entry name" value="MFS"/>
</dbReference>
<feature type="transmembrane region" description="Helical" evidence="7">
    <location>
        <begin position="342"/>
        <end position="359"/>
    </location>
</feature>
<feature type="transmembrane region" description="Helical" evidence="7">
    <location>
        <begin position="410"/>
        <end position="427"/>
    </location>
</feature>
<evidence type="ECO:0000256" key="1">
    <source>
        <dbReference type="ARBA" id="ARBA00004651"/>
    </source>
</evidence>
<accession>A0A3D5QCV0</accession>
<keyword evidence="4 7" id="KW-0812">Transmembrane</keyword>
<feature type="transmembrane region" description="Helical" evidence="7">
    <location>
        <begin position="371"/>
        <end position="389"/>
    </location>
</feature>
<feature type="transmembrane region" description="Helical" evidence="7">
    <location>
        <begin position="278"/>
        <end position="302"/>
    </location>
</feature>
<evidence type="ECO:0000256" key="2">
    <source>
        <dbReference type="ARBA" id="ARBA00022448"/>
    </source>
</evidence>
<feature type="transmembrane region" description="Helical" evidence="7">
    <location>
        <begin position="55"/>
        <end position="75"/>
    </location>
</feature>
<dbReference type="Gene3D" id="1.20.1250.20">
    <property type="entry name" value="MFS general substrate transporter like domains"/>
    <property type="match status" value="1"/>
</dbReference>
<dbReference type="Pfam" id="PF07690">
    <property type="entry name" value="MFS_1"/>
    <property type="match status" value="1"/>
</dbReference>
<evidence type="ECO:0000313" key="9">
    <source>
        <dbReference type="EMBL" id="HCW93666.1"/>
    </source>
</evidence>
<evidence type="ECO:0000256" key="7">
    <source>
        <dbReference type="SAM" id="Phobius"/>
    </source>
</evidence>
<feature type="transmembrane region" description="Helical" evidence="7">
    <location>
        <begin position="491"/>
        <end position="511"/>
    </location>
</feature>
<comment type="caution">
    <text evidence="9">The sequence shown here is derived from an EMBL/GenBank/DDBJ whole genome shotgun (WGS) entry which is preliminary data.</text>
</comment>
<keyword evidence="3" id="KW-1003">Cell membrane</keyword>
<evidence type="ECO:0000256" key="6">
    <source>
        <dbReference type="ARBA" id="ARBA00023136"/>
    </source>
</evidence>
<dbReference type="InterPro" id="IPR020846">
    <property type="entry name" value="MFS_dom"/>
</dbReference>
<dbReference type="GO" id="GO:0005886">
    <property type="term" value="C:plasma membrane"/>
    <property type="evidence" value="ECO:0007669"/>
    <property type="project" value="UniProtKB-SubCell"/>
</dbReference>
<gene>
    <name evidence="9" type="ORF">DHM44_08280</name>
</gene>
<comment type="subcellular location">
    <subcellularLocation>
        <location evidence="1">Cell membrane</location>
        <topology evidence="1">Multi-pass membrane protein</topology>
    </subcellularLocation>
</comment>
<dbReference type="PANTHER" id="PTHR23501:SF174">
    <property type="entry name" value="MULTIDRUG EXPORT PROTEIN EMRB-RELATED"/>
    <property type="match status" value="1"/>
</dbReference>
<feature type="transmembrane region" description="Helical" evidence="7">
    <location>
        <begin position="239"/>
        <end position="257"/>
    </location>
</feature>
<keyword evidence="2" id="KW-0813">Transport</keyword>
<feature type="transmembrane region" description="Helical" evidence="7">
    <location>
        <begin position="207"/>
        <end position="227"/>
    </location>
</feature>
<dbReference type="GO" id="GO:0022857">
    <property type="term" value="F:transmembrane transporter activity"/>
    <property type="evidence" value="ECO:0007669"/>
    <property type="project" value="InterPro"/>
</dbReference>
<keyword evidence="6 7" id="KW-0472">Membrane</keyword>
<feature type="transmembrane region" description="Helical" evidence="7">
    <location>
        <begin position="173"/>
        <end position="195"/>
    </location>
</feature>
<evidence type="ECO:0000313" key="10">
    <source>
        <dbReference type="Proteomes" id="UP000262325"/>
    </source>
</evidence>
<name>A0A3D5QCV0_FLESI</name>
<evidence type="ECO:0000256" key="4">
    <source>
        <dbReference type="ARBA" id="ARBA00022692"/>
    </source>
</evidence>
<dbReference type="InterPro" id="IPR036259">
    <property type="entry name" value="MFS_trans_sf"/>
</dbReference>
<feature type="transmembrane region" description="Helical" evidence="7">
    <location>
        <begin position="20"/>
        <end position="43"/>
    </location>
</feature>
<reference evidence="9 10" key="1">
    <citation type="journal article" date="2018" name="Nat. Biotechnol.">
        <title>A standardized bacterial taxonomy based on genome phylogeny substantially revises the tree of life.</title>
        <authorList>
            <person name="Parks D.H."/>
            <person name="Chuvochina M."/>
            <person name="Waite D.W."/>
            <person name="Rinke C."/>
            <person name="Skarshewski A."/>
            <person name="Chaumeil P.A."/>
            <person name="Hugenholtz P."/>
        </authorList>
    </citation>
    <scope>NUCLEOTIDE SEQUENCE [LARGE SCALE GENOMIC DNA]</scope>
    <source>
        <strain evidence="9">UBA8672</strain>
    </source>
</reference>
<dbReference type="PROSITE" id="PS50850">
    <property type="entry name" value="MFS"/>
    <property type="match status" value="1"/>
</dbReference>
<feature type="transmembrane region" description="Helical" evidence="7">
    <location>
        <begin position="81"/>
        <end position="105"/>
    </location>
</feature>
<protein>
    <submittedName>
        <fullName evidence="9">MFS transporter</fullName>
    </submittedName>
</protein>
<dbReference type="EMBL" id="DPPF01000168">
    <property type="protein sequence ID" value="HCW93666.1"/>
    <property type="molecule type" value="Genomic_DNA"/>
</dbReference>
<dbReference type="AlphaFoldDB" id="A0A3D5QCV0"/>
<dbReference type="Gene3D" id="1.20.1720.10">
    <property type="entry name" value="Multidrug resistance protein D"/>
    <property type="match status" value="1"/>
</dbReference>
<evidence type="ECO:0000259" key="8">
    <source>
        <dbReference type="PROSITE" id="PS50850"/>
    </source>
</evidence>
<evidence type="ECO:0000256" key="5">
    <source>
        <dbReference type="ARBA" id="ARBA00022989"/>
    </source>
</evidence>
<dbReference type="CDD" id="cd17503">
    <property type="entry name" value="MFS_LmrB_MDR_like"/>
    <property type="match status" value="1"/>
</dbReference>
<sequence>MTYNDETPLYEQIDLLTRILITFVVMTGTFMAILDTTIVDVVIPKMIAPLKTDLYGVQWVITSYMAAAATGLLLIESLDKVLGLRVMFIMGITLFTLSSVACGFAENLTQMIIARSAQGVGEAFVVATAQTILFSIYPPNRKGIAMGIYGMGVSFAPALGPTLGGWLTEHLTWRYIFFVNLPVGLMVVLVGILILPKIIKQKQKLRFNFISYTFLGTFTISLLILLSKGQQKGWFQSDFIIIAFIIAVAALFLYAIAELLSKHKLIDFKIFKVPQYRYACVIYFFTLGLSIYQLFYMIPLFYENLKGYSTLNTGLHMLGFAVFIGMTSPIAGILSDKFGEKYVLVVNAALYITTSIFLMPNLNYFTPSLRTILLTIPLGFSLGTFFAPITTMAMRHLREYTSLGVSLMHYLRFMGGAFGTAIATNTLQSKTAMHYEGIISMQNFDYVRMYLNSVSEKFSAYMPERMAELRSEALLAKLQQLMGLNEAFQDVFLHAGFFGIFGLSFLILIFLHDKKIEKNDKTV</sequence>
<feature type="transmembrane region" description="Helical" evidence="7">
    <location>
        <begin position="144"/>
        <end position="167"/>
    </location>
</feature>
<dbReference type="SUPFAM" id="SSF103473">
    <property type="entry name" value="MFS general substrate transporter"/>
    <property type="match status" value="1"/>
</dbReference>
<dbReference type="InterPro" id="IPR004638">
    <property type="entry name" value="EmrB-like"/>
</dbReference>